<accession>A0A2W1BGL5</accession>
<evidence type="ECO:0000313" key="2">
    <source>
        <dbReference type="EMBL" id="PZC72347.1"/>
    </source>
</evidence>
<keyword evidence="3" id="KW-1185">Reference proteome</keyword>
<name>A0A2W1BGL5_HELAM</name>
<gene>
    <name evidence="2" type="primary">HaOG211298</name>
    <name evidence="2" type="ORF">B5X24_HaOG211298</name>
</gene>
<dbReference type="EMBL" id="KZ150195">
    <property type="protein sequence ID" value="PZC72347.1"/>
    <property type="molecule type" value="Genomic_DNA"/>
</dbReference>
<dbReference type="OrthoDB" id="7491828at2759"/>
<dbReference type="AlphaFoldDB" id="A0A2W1BGL5"/>
<protein>
    <submittedName>
        <fullName evidence="2">Uncharacterized protein</fullName>
    </submittedName>
</protein>
<feature type="compositionally biased region" description="Basic residues" evidence="1">
    <location>
        <begin position="1"/>
        <end position="10"/>
    </location>
</feature>
<sequence length="611" mass="69969">MDKPKTKVVKSKSSNSAITTKSEPKKHNKKSRSNAEFQPLILKKRGVYVEKKATNISINERDISPVDENLPVQYDSDLMAARNIARVETDLKTDLPLLPKLPVSPVCPRAIPRPGRKRFLASVLSILSKSTTGTQYPDANDSDKFKRIERTKMRFRKKREEDSIQEEFSSSNTSKRRAKYRSRYIFNDDDSELEQLVVLQSTKEITHTPSNHSDRSDTFKDALSKEPESLRWADVFPTLGKKKLDIPALEDIKEVPLKIQEPVVKIVERDPSTMVAEVPKKDDKKFYNFFVDLLETTFNVYNVKTEFNPPVASSVNSSKVALEIDESVAKKLNIKNKEPASEDVIRKPSFKHFYCIKPDGEGGWNDKQLLEHFQPKSVRRSRTTSPSKSTKKRRKLRSESFNNTKQKALTLTNSVILPKKVLLKKDRKKNFINLLKEQLQMDDDAFEEPQNFYQALKVMARNKRRCQKSIHFHPKKSSEGDVHVCQFKRRRLLSASTKSSSKKSGYRPESDFIKNSFIRSSDTASTKKHTTITITESTENEIPSQHSLEVFGFDYEPVPRKVAEVYPSFTPSVCTSMQDQMSFLKETDSGATSVVTGRRQFATRPLSQLIE</sequence>
<feature type="region of interest" description="Disordered" evidence="1">
    <location>
        <begin position="373"/>
        <end position="403"/>
    </location>
</feature>
<feature type="region of interest" description="Disordered" evidence="1">
    <location>
        <begin position="1"/>
        <end position="37"/>
    </location>
</feature>
<reference evidence="2 3" key="1">
    <citation type="journal article" date="2017" name="BMC Biol.">
        <title>Genomic innovations, transcriptional plasticity and gene loss underlying the evolution and divergence of two highly polyphagous and invasive Helicoverpa pest species.</title>
        <authorList>
            <person name="Pearce S.L."/>
            <person name="Clarke D.F."/>
            <person name="East P.D."/>
            <person name="Elfekih S."/>
            <person name="Gordon K.H."/>
            <person name="Jermiin L.S."/>
            <person name="McGaughran A."/>
            <person name="Oakeshott J.G."/>
            <person name="Papanikolaou A."/>
            <person name="Perera O.P."/>
            <person name="Rane R.V."/>
            <person name="Richards S."/>
            <person name="Tay W.T."/>
            <person name="Walsh T.K."/>
            <person name="Anderson A."/>
            <person name="Anderson C.J."/>
            <person name="Asgari S."/>
            <person name="Board P.G."/>
            <person name="Bretschneider A."/>
            <person name="Campbell P.M."/>
            <person name="Chertemps T."/>
            <person name="Christeller J.T."/>
            <person name="Coppin C.W."/>
            <person name="Downes S.J."/>
            <person name="Duan G."/>
            <person name="Farnsworth C.A."/>
            <person name="Good R.T."/>
            <person name="Han L.B."/>
            <person name="Han Y.C."/>
            <person name="Hatje K."/>
            <person name="Horne I."/>
            <person name="Huang Y.P."/>
            <person name="Hughes D.S."/>
            <person name="Jacquin-Joly E."/>
            <person name="James W."/>
            <person name="Jhangiani S."/>
            <person name="Kollmar M."/>
            <person name="Kuwar S.S."/>
            <person name="Li S."/>
            <person name="Liu N.Y."/>
            <person name="Maibeche M.T."/>
            <person name="Miller J.R."/>
            <person name="Montagne N."/>
            <person name="Perry T."/>
            <person name="Qu J."/>
            <person name="Song S.V."/>
            <person name="Sutton G.G."/>
            <person name="Vogel H."/>
            <person name="Walenz B.P."/>
            <person name="Xu W."/>
            <person name="Zhang H.J."/>
            <person name="Zou Z."/>
            <person name="Batterham P."/>
            <person name="Edwards O.R."/>
            <person name="Feyereisen R."/>
            <person name="Gibbs R.A."/>
            <person name="Heckel D.G."/>
            <person name="McGrath A."/>
            <person name="Robin C."/>
            <person name="Scherer S.E."/>
            <person name="Worley K.C."/>
            <person name="Wu Y.D."/>
        </authorList>
    </citation>
    <scope>NUCLEOTIDE SEQUENCE [LARGE SCALE GENOMIC DNA]</scope>
    <source>
        <strain evidence="2">Harm_GR_Male_#8</strain>
        <tissue evidence="2">Whole organism</tissue>
    </source>
</reference>
<dbReference type="Proteomes" id="UP000249218">
    <property type="component" value="Unassembled WGS sequence"/>
</dbReference>
<proteinExistence type="predicted"/>
<evidence type="ECO:0000256" key="1">
    <source>
        <dbReference type="SAM" id="MobiDB-lite"/>
    </source>
</evidence>
<organism evidence="2 3">
    <name type="scientific">Helicoverpa armigera</name>
    <name type="common">Cotton bollworm</name>
    <name type="synonym">Heliothis armigera</name>
    <dbReference type="NCBI Taxonomy" id="29058"/>
    <lineage>
        <taxon>Eukaryota</taxon>
        <taxon>Metazoa</taxon>
        <taxon>Ecdysozoa</taxon>
        <taxon>Arthropoda</taxon>
        <taxon>Hexapoda</taxon>
        <taxon>Insecta</taxon>
        <taxon>Pterygota</taxon>
        <taxon>Neoptera</taxon>
        <taxon>Endopterygota</taxon>
        <taxon>Lepidoptera</taxon>
        <taxon>Glossata</taxon>
        <taxon>Ditrysia</taxon>
        <taxon>Noctuoidea</taxon>
        <taxon>Noctuidae</taxon>
        <taxon>Heliothinae</taxon>
        <taxon>Helicoverpa</taxon>
    </lineage>
</organism>
<evidence type="ECO:0000313" key="3">
    <source>
        <dbReference type="Proteomes" id="UP000249218"/>
    </source>
</evidence>